<dbReference type="PROSITE" id="PS51202">
    <property type="entry name" value="RCK_C"/>
    <property type="match status" value="1"/>
</dbReference>
<feature type="domain" description="RCK C-terminal" evidence="9">
    <location>
        <begin position="240"/>
        <end position="325"/>
    </location>
</feature>
<dbReference type="GO" id="GO:0008324">
    <property type="term" value="F:monoatomic cation transmembrane transporter activity"/>
    <property type="evidence" value="ECO:0007669"/>
    <property type="project" value="InterPro"/>
</dbReference>
<gene>
    <name evidence="10" type="ORF">BW730_06295</name>
</gene>
<comment type="subcellular location">
    <subcellularLocation>
        <location evidence="1">Cell membrane</location>
        <topology evidence="1">Multi-pass membrane protein</topology>
    </subcellularLocation>
</comment>
<dbReference type="RefSeq" id="WP_077687544.1">
    <property type="nucleotide sequence ID" value="NZ_CP019606.1"/>
</dbReference>
<evidence type="ECO:0000256" key="1">
    <source>
        <dbReference type="ARBA" id="ARBA00004651"/>
    </source>
</evidence>
<dbReference type="InterPro" id="IPR036721">
    <property type="entry name" value="RCK_C_sf"/>
</dbReference>
<dbReference type="Proteomes" id="UP000188145">
    <property type="component" value="Chromosome"/>
</dbReference>
<keyword evidence="3" id="KW-0813">Transport</keyword>
<dbReference type="InterPro" id="IPR006512">
    <property type="entry name" value="YidE_YbjL"/>
</dbReference>
<reference evidence="11" key="1">
    <citation type="submission" date="2017-02" db="EMBL/GenBank/DDBJ databases">
        <title>Tessaracoccus aquaemaris sp. nov., isolated from the intestine of a Korean rockfish, Sebastes schlegelii, in a marine aquaculture pond.</title>
        <authorList>
            <person name="Tak E.J."/>
            <person name="Bae J.-W."/>
        </authorList>
    </citation>
    <scope>NUCLEOTIDE SEQUENCE [LARGE SCALE GENOMIC DNA]</scope>
    <source>
        <strain evidence="11">NSG39</strain>
    </source>
</reference>
<keyword evidence="11" id="KW-1185">Reference proteome</keyword>
<proteinExistence type="inferred from homology"/>
<keyword evidence="5 8" id="KW-0812">Transmembrane</keyword>
<feature type="transmembrane region" description="Helical" evidence="8">
    <location>
        <begin position="458"/>
        <end position="476"/>
    </location>
</feature>
<feature type="transmembrane region" description="Helical" evidence="8">
    <location>
        <begin position="429"/>
        <end position="451"/>
    </location>
</feature>
<keyword evidence="6 8" id="KW-1133">Transmembrane helix</keyword>
<feature type="transmembrane region" description="Helical" evidence="8">
    <location>
        <begin position="335"/>
        <end position="355"/>
    </location>
</feature>
<dbReference type="GO" id="GO:0006813">
    <property type="term" value="P:potassium ion transport"/>
    <property type="evidence" value="ECO:0007669"/>
    <property type="project" value="InterPro"/>
</dbReference>
<feature type="transmembrane region" description="Helical" evidence="8">
    <location>
        <begin position="79"/>
        <end position="100"/>
    </location>
</feature>
<keyword evidence="4" id="KW-1003">Cell membrane</keyword>
<name>A0A1Q2CT02_9ACTN</name>
<dbReference type="InterPro" id="IPR050144">
    <property type="entry name" value="AAE_transporter"/>
</dbReference>
<feature type="transmembrane region" description="Helical" evidence="8">
    <location>
        <begin position="361"/>
        <end position="379"/>
    </location>
</feature>
<feature type="transmembrane region" description="Helical" evidence="8">
    <location>
        <begin position="137"/>
        <end position="154"/>
    </location>
</feature>
<dbReference type="Pfam" id="PF06826">
    <property type="entry name" value="Asp-Al_Ex"/>
    <property type="match status" value="2"/>
</dbReference>
<evidence type="ECO:0000256" key="4">
    <source>
        <dbReference type="ARBA" id="ARBA00022475"/>
    </source>
</evidence>
<dbReference type="InterPro" id="IPR006037">
    <property type="entry name" value="RCK_C"/>
</dbReference>
<dbReference type="PANTHER" id="PTHR30445:SF3">
    <property type="entry name" value="TRANSPORT PROTEIN YIDE-RELATED"/>
    <property type="match status" value="1"/>
</dbReference>
<dbReference type="Gene3D" id="3.30.70.1450">
    <property type="entry name" value="Regulator of K+ conductance, C-terminal domain"/>
    <property type="match status" value="1"/>
</dbReference>
<protein>
    <submittedName>
        <fullName evidence="10">Transporter</fullName>
    </submittedName>
</protein>
<evidence type="ECO:0000256" key="2">
    <source>
        <dbReference type="ARBA" id="ARBA00009854"/>
    </source>
</evidence>
<evidence type="ECO:0000256" key="5">
    <source>
        <dbReference type="ARBA" id="ARBA00022692"/>
    </source>
</evidence>
<dbReference type="STRING" id="1332264.BW730_06295"/>
<dbReference type="PANTHER" id="PTHR30445">
    <property type="entry name" value="K(+)_H(+) ANTIPORTER SUBUNIT KHTT"/>
    <property type="match status" value="1"/>
</dbReference>
<organism evidence="10 11">
    <name type="scientific">Tessaracoccus aquimaris</name>
    <dbReference type="NCBI Taxonomy" id="1332264"/>
    <lineage>
        <taxon>Bacteria</taxon>
        <taxon>Bacillati</taxon>
        <taxon>Actinomycetota</taxon>
        <taxon>Actinomycetes</taxon>
        <taxon>Propionibacteriales</taxon>
        <taxon>Propionibacteriaceae</taxon>
        <taxon>Tessaracoccus</taxon>
    </lineage>
</organism>
<evidence type="ECO:0000313" key="11">
    <source>
        <dbReference type="Proteomes" id="UP000188145"/>
    </source>
</evidence>
<evidence type="ECO:0000256" key="7">
    <source>
        <dbReference type="ARBA" id="ARBA00023136"/>
    </source>
</evidence>
<dbReference type="EMBL" id="CP019606">
    <property type="protein sequence ID" value="AQP49239.1"/>
    <property type="molecule type" value="Genomic_DNA"/>
</dbReference>
<dbReference type="SUPFAM" id="SSF116726">
    <property type="entry name" value="TrkA C-terminal domain-like"/>
    <property type="match status" value="1"/>
</dbReference>
<dbReference type="OrthoDB" id="9155749at2"/>
<dbReference type="Pfam" id="PF02080">
    <property type="entry name" value="TrkA_C"/>
    <property type="match status" value="1"/>
</dbReference>
<keyword evidence="7 8" id="KW-0472">Membrane</keyword>
<evidence type="ECO:0000313" key="10">
    <source>
        <dbReference type="EMBL" id="AQP49239.1"/>
    </source>
</evidence>
<evidence type="ECO:0000256" key="6">
    <source>
        <dbReference type="ARBA" id="ARBA00022989"/>
    </source>
</evidence>
<comment type="similarity">
    <text evidence="2">Belongs to the AAE transporter (TC 2.A.81) family.</text>
</comment>
<evidence type="ECO:0000256" key="3">
    <source>
        <dbReference type="ARBA" id="ARBA00022448"/>
    </source>
</evidence>
<dbReference type="NCBIfam" id="TIGR01625">
    <property type="entry name" value="YidE_YbjL_dupl"/>
    <property type="match status" value="2"/>
</dbReference>
<feature type="transmembrane region" description="Helical" evidence="8">
    <location>
        <begin position="45"/>
        <end position="67"/>
    </location>
</feature>
<feature type="transmembrane region" description="Helical" evidence="8">
    <location>
        <begin position="488"/>
        <end position="509"/>
    </location>
</feature>
<evidence type="ECO:0000259" key="9">
    <source>
        <dbReference type="PROSITE" id="PS51202"/>
    </source>
</evidence>
<evidence type="ECO:0000256" key="8">
    <source>
        <dbReference type="SAM" id="Phobius"/>
    </source>
</evidence>
<feature type="transmembrane region" description="Helical" evidence="8">
    <location>
        <begin position="400"/>
        <end position="423"/>
    </location>
</feature>
<dbReference type="AlphaFoldDB" id="A0A1Q2CT02"/>
<accession>A0A1Q2CT02</accession>
<dbReference type="GO" id="GO:0005886">
    <property type="term" value="C:plasma membrane"/>
    <property type="evidence" value="ECO:0007669"/>
    <property type="project" value="UniProtKB-SubCell"/>
</dbReference>
<dbReference type="KEGG" id="tes:BW730_06295"/>
<sequence length="510" mass="51726">MVVVTLGAAFGVIPFGPLRFGAAGALFVGLTLGALEPSLGEGLGLISNLGLALFVYTVGIAAGETFFSDLRKQMPLMGLGLAVIAVVTIIAVAMGGSLGLGDDLVAGVLAGALTATPALAAATEATGSADAGVGYSLAYPVGVVLSIIVVALVVHRRWPGKKDPVPTTAEGLVAESVLVDRRAALREVPGWSDESIKMSYLARQGRTRVLAPGEELLPSDEVLVVGAPSAVRAAARYLGHPLDRELTDDREAVDFRRFVVSSPSVAGRSVSQLNLPGRFGAVITRVRRGDSDLLARDGLVLQLGDRVLAVAPQSELATLGDYLGDSERKISEVDAIALGLGIVLGLLLGSVSIAMPGGMTFSLGPAAGPLVVGMLLGAVHRTGPLIWDIPLSANLTIRQLGLLLFLAAVGLSSGPAFAAQALTATGLRAGAVAAVLVLVSAALLLGGARLLGLSAPRAAGGFAGFVGQPAILAFAVDKGRDERIESGYAALFALAIIGKIVAVQVIAAVM</sequence>